<dbReference type="GO" id="GO:0001223">
    <property type="term" value="F:transcription coactivator binding"/>
    <property type="evidence" value="ECO:0007669"/>
    <property type="project" value="TreeGrafter"/>
</dbReference>
<dbReference type="OrthoDB" id="10040691at2759"/>
<evidence type="ECO:0000313" key="3">
    <source>
        <dbReference type="Proteomes" id="UP000478052"/>
    </source>
</evidence>
<organism evidence="2 3">
    <name type="scientific">Aphis craccivora</name>
    <name type="common">Cowpea aphid</name>
    <dbReference type="NCBI Taxonomy" id="307492"/>
    <lineage>
        <taxon>Eukaryota</taxon>
        <taxon>Metazoa</taxon>
        <taxon>Ecdysozoa</taxon>
        <taxon>Arthropoda</taxon>
        <taxon>Hexapoda</taxon>
        <taxon>Insecta</taxon>
        <taxon>Pterygota</taxon>
        <taxon>Neoptera</taxon>
        <taxon>Paraneoptera</taxon>
        <taxon>Hemiptera</taxon>
        <taxon>Sternorrhyncha</taxon>
        <taxon>Aphidomorpha</taxon>
        <taxon>Aphidoidea</taxon>
        <taxon>Aphididae</taxon>
        <taxon>Aphidini</taxon>
        <taxon>Aphis</taxon>
        <taxon>Aphis</taxon>
    </lineage>
</organism>
<name>A0A6G0YNK3_APHCR</name>
<accession>A0A6G0YNK3</accession>
<dbReference type="PANTHER" id="PTHR17604:SF7">
    <property type="entry name" value="TONDU-DOMAIN-CONTAINING GROWTH INHIBITOR, ISOFORM A"/>
    <property type="match status" value="1"/>
</dbReference>
<feature type="region of interest" description="Disordered" evidence="1">
    <location>
        <begin position="148"/>
        <end position="181"/>
    </location>
</feature>
<evidence type="ECO:0000256" key="1">
    <source>
        <dbReference type="SAM" id="MobiDB-lite"/>
    </source>
</evidence>
<dbReference type="Pfam" id="PF15245">
    <property type="entry name" value="VGLL4"/>
    <property type="match status" value="1"/>
</dbReference>
<gene>
    <name evidence="2" type="ORF">FWK35_00019682</name>
</gene>
<feature type="region of interest" description="Disordered" evidence="1">
    <location>
        <begin position="232"/>
        <end position="259"/>
    </location>
</feature>
<proteinExistence type="predicted"/>
<keyword evidence="3" id="KW-1185">Reference proteome</keyword>
<feature type="non-terminal residue" evidence="2">
    <location>
        <position position="1"/>
    </location>
</feature>
<reference evidence="2 3" key="1">
    <citation type="submission" date="2019-08" db="EMBL/GenBank/DDBJ databases">
        <title>Whole genome of Aphis craccivora.</title>
        <authorList>
            <person name="Voronova N.V."/>
            <person name="Shulinski R.S."/>
            <person name="Bandarenka Y.V."/>
            <person name="Zhorov D.G."/>
            <person name="Warner D."/>
        </authorList>
    </citation>
    <scope>NUCLEOTIDE SEQUENCE [LARGE SCALE GENOMIC DNA]</scope>
    <source>
        <strain evidence="2">180601</strain>
        <tissue evidence="2">Whole Body</tissue>
    </source>
</reference>
<sequence length="305" mass="33578">YALDQVMSLCVMFSRYEQHNRHRDGSNNKADRTRHLWQPWVERAADHFDGDDSIVDTQKLIHSPPSPPYGTGWIKNAYNILNDTIGSKTAHMSHTTGFCPVAYSIFFLNTIFSFCTDHSRALSLRCSAMEGTVGTVGKWKRERRHRAVCTSPVSPTPPPFRNSQEPLDMTTTAGSRATPKERASVIMASPATGHRTPSAATATGGISDPVIDEHFRRSLGKDYMNVFAPAVAQRQQQQAPATAAAAPSIDGDDDDDAGLSAVDDHFAKALGDTWVKLQKEEYQKKRKETATVAADGRQKVNIYAA</sequence>
<feature type="compositionally biased region" description="Low complexity" evidence="1">
    <location>
        <begin position="232"/>
        <end position="249"/>
    </location>
</feature>
<evidence type="ECO:0000313" key="2">
    <source>
        <dbReference type="EMBL" id="KAF0758950.1"/>
    </source>
</evidence>
<protein>
    <submittedName>
        <fullName evidence="2">Transcription cofactor vestigial-like protein 4</fullName>
    </submittedName>
</protein>
<dbReference type="InterPro" id="IPR028184">
    <property type="entry name" value="VGLL4"/>
</dbReference>
<dbReference type="SMART" id="SM00711">
    <property type="entry name" value="TDU"/>
    <property type="match status" value="2"/>
</dbReference>
<dbReference type="PANTHER" id="PTHR17604">
    <property type="entry name" value="TRANSCRIPTION COFACTOR VESTIGIAL-LIKE PROTEIN 4"/>
    <property type="match status" value="1"/>
</dbReference>
<dbReference type="EMBL" id="VUJU01003151">
    <property type="protein sequence ID" value="KAF0758950.1"/>
    <property type="molecule type" value="Genomic_DNA"/>
</dbReference>
<dbReference type="AlphaFoldDB" id="A0A6G0YNK3"/>
<dbReference type="InterPro" id="IPR006627">
    <property type="entry name" value="TDU_repeat"/>
</dbReference>
<comment type="caution">
    <text evidence="2">The sequence shown here is derived from an EMBL/GenBank/DDBJ whole genome shotgun (WGS) entry which is preliminary data.</text>
</comment>
<feature type="compositionally biased region" description="Polar residues" evidence="1">
    <location>
        <begin position="161"/>
        <end position="175"/>
    </location>
</feature>
<dbReference type="Proteomes" id="UP000478052">
    <property type="component" value="Unassembled WGS sequence"/>
</dbReference>
<dbReference type="GO" id="GO:0045892">
    <property type="term" value="P:negative regulation of DNA-templated transcription"/>
    <property type="evidence" value="ECO:0007669"/>
    <property type="project" value="TreeGrafter"/>
</dbReference>